<dbReference type="SUPFAM" id="SSF52540">
    <property type="entry name" value="P-loop containing nucleoside triphosphate hydrolases"/>
    <property type="match status" value="1"/>
</dbReference>
<comment type="caution">
    <text evidence="2">The sequence shown here is derived from an EMBL/GenBank/DDBJ whole genome shotgun (WGS) entry which is preliminary data.</text>
</comment>
<proteinExistence type="predicted"/>
<protein>
    <recommendedName>
        <fullName evidence="1">ATPase AAA-type core domain-containing protein</fullName>
    </recommendedName>
</protein>
<dbReference type="PANTHER" id="PTHR40396">
    <property type="entry name" value="ATPASE-LIKE PROTEIN"/>
    <property type="match status" value="1"/>
</dbReference>
<dbReference type="Pfam" id="PF13304">
    <property type="entry name" value="AAA_21"/>
    <property type="match status" value="2"/>
</dbReference>
<feature type="domain" description="ATPase AAA-type core" evidence="1">
    <location>
        <begin position="258"/>
        <end position="376"/>
    </location>
</feature>
<dbReference type="PANTHER" id="PTHR40396:SF1">
    <property type="entry name" value="ATPASE AAA-TYPE CORE DOMAIN-CONTAINING PROTEIN"/>
    <property type="match status" value="1"/>
</dbReference>
<sequence length="447" mass="49608">MLLLSFTVRNHKSLRDEVTLDLTRPKLKTLQPPTGERWADYVFPLAGIYGANATGKSTIVDALLYAASAVESSATEWQAGPEMPRAPFRFDPASRETPSFYQLEFVHEGRRYEYEFEIGAPGVERERLRDLPGKRWRTLLERDTARQVLKYHKELQTTIGRVAWRELVLSRALLLDDGLLGQLAAALRDGFQFCQPNWRSRRQWVKSTTAALVERRLEERELVAALRVADIGIAAVEIEREEVPEQVRAILADLRRKGAENDAGPLAEGEDIAGADGSDSLPQVAYSLRFTHRGGQGDAEARLGPGQESDGTVAWLSFIVPALQVLRHGGVLAVDEIDASLHPHLVEVALQMFADSDINRSGAQLVFTSHDTYILSPLSDIELAPEQVWFTEKSGDGVTELYSLADFPRKQDANVARRYLLGRYGATPRLATSVLAELVHGTGARDG</sequence>
<reference evidence="3" key="1">
    <citation type="submission" date="2016-12" db="EMBL/GenBank/DDBJ databases">
        <authorList>
            <person name="Meng X."/>
        </authorList>
    </citation>
    <scope>NUCLEOTIDE SEQUENCE [LARGE SCALE GENOMIC DNA]</scope>
    <source>
        <strain evidence="3">DSM 20732</strain>
    </source>
</reference>
<dbReference type="InParanoid" id="A0A1Q5PUR3"/>
<dbReference type="InterPro" id="IPR027417">
    <property type="entry name" value="P-loop_NTPase"/>
</dbReference>
<dbReference type="RefSeq" id="WP_073825031.1">
    <property type="nucleotide sequence ID" value="NZ_MQVS01000008.1"/>
</dbReference>
<keyword evidence="3" id="KW-1185">Reference proteome</keyword>
<organism evidence="2 3">
    <name type="scientific">Buchananella hordeovulneris</name>
    <dbReference type="NCBI Taxonomy" id="52770"/>
    <lineage>
        <taxon>Bacteria</taxon>
        <taxon>Bacillati</taxon>
        <taxon>Actinomycetota</taxon>
        <taxon>Actinomycetes</taxon>
        <taxon>Actinomycetales</taxon>
        <taxon>Actinomycetaceae</taxon>
        <taxon>Buchananella</taxon>
    </lineage>
</organism>
<dbReference type="GO" id="GO:0005524">
    <property type="term" value="F:ATP binding"/>
    <property type="evidence" value="ECO:0007669"/>
    <property type="project" value="InterPro"/>
</dbReference>
<dbReference type="Gene3D" id="3.40.50.300">
    <property type="entry name" value="P-loop containing nucleotide triphosphate hydrolases"/>
    <property type="match status" value="1"/>
</dbReference>
<evidence type="ECO:0000259" key="1">
    <source>
        <dbReference type="Pfam" id="PF13304"/>
    </source>
</evidence>
<feature type="domain" description="ATPase AAA-type core" evidence="1">
    <location>
        <begin position="45"/>
        <end position="143"/>
    </location>
</feature>
<dbReference type="InterPro" id="IPR003959">
    <property type="entry name" value="ATPase_AAA_core"/>
</dbReference>
<dbReference type="AlphaFoldDB" id="A0A1Q5PUR3"/>
<dbReference type="GO" id="GO:0016887">
    <property type="term" value="F:ATP hydrolysis activity"/>
    <property type="evidence" value="ECO:0007669"/>
    <property type="project" value="InterPro"/>
</dbReference>
<dbReference type="EMBL" id="MQVS01000008">
    <property type="protein sequence ID" value="OKL51236.1"/>
    <property type="molecule type" value="Genomic_DNA"/>
</dbReference>
<accession>A0A1Q5PUR3</accession>
<dbReference type="STRING" id="52770.BSZ40_07940"/>
<evidence type="ECO:0000313" key="2">
    <source>
        <dbReference type="EMBL" id="OKL51236.1"/>
    </source>
</evidence>
<dbReference type="Proteomes" id="UP000185612">
    <property type="component" value="Unassembled WGS sequence"/>
</dbReference>
<gene>
    <name evidence="2" type="ORF">BSZ40_07940</name>
</gene>
<evidence type="ECO:0000313" key="3">
    <source>
        <dbReference type="Proteomes" id="UP000185612"/>
    </source>
</evidence>
<name>A0A1Q5PUR3_9ACTO</name>
<dbReference type="OrthoDB" id="9809324at2"/>